<keyword evidence="10" id="KW-1185">Reference proteome</keyword>
<dbReference type="eggNOG" id="KOG3439">
    <property type="taxonomic scope" value="Eukaryota"/>
</dbReference>
<dbReference type="GO" id="GO:0034727">
    <property type="term" value="P:piecemeal microautophagy of the nucleus"/>
    <property type="evidence" value="ECO:0000318"/>
    <property type="project" value="GO_Central"/>
</dbReference>
<keyword evidence="4 8" id="KW-1017">Isopeptide bond</keyword>
<dbReference type="GO" id="GO:0031386">
    <property type="term" value="F:protein tag activity"/>
    <property type="evidence" value="ECO:0000318"/>
    <property type="project" value="GO_Central"/>
</dbReference>
<name>A0A0D1DY14_MYCMD</name>
<evidence type="ECO:0000313" key="9">
    <source>
        <dbReference type="EMBL" id="KIS68491.1"/>
    </source>
</evidence>
<evidence type="ECO:0000256" key="3">
    <source>
        <dbReference type="ARBA" id="ARBA00015875"/>
    </source>
</evidence>
<evidence type="ECO:0000256" key="8">
    <source>
        <dbReference type="RuleBase" id="RU361201"/>
    </source>
</evidence>
<evidence type="ECO:0000313" key="10">
    <source>
        <dbReference type="Proteomes" id="UP000000561"/>
    </source>
</evidence>
<evidence type="ECO:0000256" key="4">
    <source>
        <dbReference type="ARBA" id="ARBA00022499"/>
    </source>
</evidence>
<dbReference type="GO" id="GO:0015031">
    <property type="term" value="P:protein transport"/>
    <property type="evidence" value="ECO:0007669"/>
    <property type="project" value="UniProtKB-KW"/>
</dbReference>
<dbReference type="Pfam" id="PF04110">
    <property type="entry name" value="APG12"/>
    <property type="match status" value="1"/>
</dbReference>
<dbReference type="GO" id="GO:0000422">
    <property type="term" value="P:autophagy of mitochondrion"/>
    <property type="evidence" value="ECO:0000318"/>
    <property type="project" value="GO_Central"/>
</dbReference>
<evidence type="ECO:0000256" key="7">
    <source>
        <dbReference type="ARBA" id="ARBA00025360"/>
    </source>
</evidence>
<keyword evidence="8" id="KW-0653">Protein transport</keyword>
<reference evidence="9 10" key="1">
    <citation type="journal article" date="2006" name="Nature">
        <title>Insights from the genome of the biotrophic fungal plant pathogen Ustilago maydis.</title>
        <authorList>
            <person name="Kamper J."/>
            <person name="Kahmann R."/>
            <person name="Bolker M."/>
            <person name="Ma L.J."/>
            <person name="Brefort T."/>
            <person name="Saville B.J."/>
            <person name="Banuett F."/>
            <person name="Kronstad J.W."/>
            <person name="Gold S.E."/>
            <person name="Muller O."/>
            <person name="Perlin M.H."/>
            <person name="Wosten H.A."/>
            <person name="de Vries R."/>
            <person name="Ruiz-Herrera J."/>
            <person name="Reynaga-Pena C.G."/>
            <person name="Snetselaar K."/>
            <person name="McCann M."/>
            <person name="Perez-Martin J."/>
            <person name="Feldbrugge M."/>
            <person name="Basse C.W."/>
            <person name="Steinberg G."/>
            <person name="Ibeas J.I."/>
            <person name="Holloman W."/>
            <person name="Guzman P."/>
            <person name="Farman M."/>
            <person name="Stajich J.E."/>
            <person name="Sentandreu R."/>
            <person name="Gonzalez-Prieto J.M."/>
            <person name="Kennell J.C."/>
            <person name="Molina L."/>
            <person name="Schirawski J."/>
            <person name="Mendoza-Mendoza A."/>
            <person name="Greilinger D."/>
            <person name="Munch K."/>
            <person name="Rossel N."/>
            <person name="Scherer M."/>
            <person name="Vranes M."/>
            <person name="Ladendorf O."/>
            <person name="Vincon V."/>
            <person name="Fuchs U."/>
            <person name="Sandrock B."/>
            <person name="Meng S."/>
            <person name="Ho E.C."/>
            <person name="Cahill M.J."/>
            <person name="Boyce K.J."/>
            <person name="Klose J."/>
            <person name="Klosterman S.J."/>
            <person name="Deelstra H.J."/>
            <person name="Ortiz-Castellanos L."/>
            <person name="Li W."/>
            <person name="Sanchez-Alonso P."/>
            <person name="Schreier P.H."/>
            <person name="Hauser-Hahn I."/>
            <person name="Vaupel M."/>
            <person name="Koopmann E."/>
            <person name="Friedrich G."/>
            <person name="Voss H."/>
            <person name="Schluter T."/>
            <person name="Margolis J."/>
            <person name="Platt D."/>
            <person name="Swimmer C."/>
            <person name="Gnirke A."/>
            <person name="Chen F."/>
            <person name="Vysotskaia V."/>
            <person name="Mannhaupt G."/>
            <person name="Guldener U."/>
            <person name="Munsterkotter M."/>
            <person name="Haase D."/>
            <person name="Oesterheld M."/>
            <person name="Mewes H.W."/>
            <person name="Mauceli E.W."/>
            <person name="DeCaprio D."/>
            <person name="Wade C.M."/>
            <person name="Butler J."/>
            <person name="Young S."/>
            <person name="Jaffe D.B."/>
            <person name="Calvo S."/>
            <person name="Nusbaum C."/>
            <person name="Galagan J."/>
            <person name="Birren B.W."/>
        </authorList>
    </citation>
    <scope>NUCLEOTIDE SEQUENCE [LARGE SCALE GENOMIC DNA]</scope>
    <source>
        <strain evidence="10">DSM 14603 / FGSC 9021 / UM521</strain>
    </source>
</reference>
<dbReference type="EMBL" id="CM003148">
    <property type="protein sequence ID" value="KIS68491.1"/>
    <property type="molecule type" value="Genomic_DNA"/>
</dbReference>
<keyword evidence="8" id="KW-0472">Membrane</keyword>
<dbReference type="GO" id="GO:0097352">
    <property type="term" value="P:autophagosome maturation"/>
    <property type="evidence" value="ECO:0000318"/>
    <property type="project" value="GO_Central"/>
</dbReference>
<keyword evidence="5 8" id="KW-0833">Ubl conjugation pathway</keyword>
<dbReference type="GO" id="GO:0000045">
    <property type="term" value="P:autophagosome assembly"/>
    <property type="evidence" value="ECO:0000318"/>
    <property type="project" value="GO_Central"/>
</dbReference>
<organism evidence="9 10">
    <name type="scientific">Mycosarcoma maydis</name>
    <name type="common">Corn smut fungus</name>
    <name type="synonym">Ustilago maydis</name>
    <dbReference type="NCBI Taxonomy" id="5270"/>
    <lineage>
        <taxon>Eukaryota</taxon>
        <taxon>Fungi</taxon>
        <taxon>Dikarya</taxon>
        <taxon>Basidiomycota</taxon>
        <taxon>Ustilaginomycotina</taxon>
        <taxon>Ustilaginomycetes</taxon>
        <taxon>Ustilaginales</taxon>
        <taxon>Ustilaginaceae</taxon>
        <taxon>Mycosarcoma</taxon>
    </lineage>
</organism>
<dbReference type="GO" id="GO:0034045">
    <property type="term" value="C:phagophore assembly site membrane"/>
    <property type="evidence" value="ECO:0000318"/>
    <property type="project" value="GO_Central"/>
</dbReference>
<dbReference type="AlphaFoldDB" id="A0A0D1DY14"/>
<dbReference type="STRING" id="237631.A0A0D1DY14"/>
<dbReference type="PANTHER" id="PTHR13385:SF0">
    <property type="entry name" value="UBIQUITIN-LIKE PROTEIN ATG12"/>
    <property type="match status" value="1"/>
</dbReference>
<dbReference type="RefSeq" id="XP_011390120.1">
    <property type="nucleotide sequence ID" value="XM_011391818.1"/>
</dbReference>
<dbReference type="OrthoDB" id="10003551at2759"/>
<dbReference type="SUPFAM" id="SSF54236">
    <property type="entry name" value="Ubiquitin-like"/>
    <property type="match status" value="1"/>
</dbReference>
<dbReference type="KEGG" id="uma:UMAG_12234"/>
<comment type="subcellular location">
    <subcellularLocation>
        <location evidence="8">Preautophagosomal structure membrane</location>
        <topology evidence="8">Peripheral membrane protein</topology>
    </subcellularLocation>
</comment>
<dbReference type="VEuPathDB" id="FungiDB:UMAG_12234"/>
<comment type="similarity">
    <text evidence="1 8">Belongs to the ATG12 family.</text>
</comment>
<dbReference type="InterPro" id="IPR029071">
    <property type="entry name" value="Ubiquitin-like_domsf"/>
</dbReference>
<dbReference type="GO" id="GO:0061723">
    <property type="term" value="P:glycophagy"/>
    <property type="evidence" value="ECO:0000318"/>
    <property type="project" value="GO_Central"/>
</dbReference>
<keyword evidence="8" id="KW-0813">Transport</keyword>
<comment type="function">
    <text evidence="7">Ubiquitin-like protein involved in cytoplasm to vacuole transport (Cvt), autophagy vesicles formation, mitophagy, and nucleophagy. Conjugation with ATG5 through a ubiquitin-like conjugating system involving also ATG7 as an E1-like activating enzyme and ATG10 as an E2-like conjugating enzyme, is essential for its function. The ATG12-ATG5 conjugate functions as an E3-like enzyme which is required for lipidation of ATG8 and ATG8 association to the vesicle membranes.</text>
</comment>
<accession>A0A0D1DY14</accession>
<comment type="subunit">
    <text evidence="2 8">Forms a conjugate with ATG5.</text>
</comment>
<dbReference type="GO" id="GO:0034274">
    <property type="term" value="C:Atg12-Atg5-Atg16 complex"/>
    <property type="evidence" value="ECO:0000318"/>
    <property type="project" value="GO_Central"/>
</dbReference>
<dbReference type="FunFam" id="3.10.20.90:FF:000150">
    <property type="entry name" value="Ubiquitin-like protein ATG12"/>
    <property type="match status" value="1"/>
</dbReference>
<dbReference type="GeneID" id="23567986"/>
<evidence type="ECO:0000256" key="5">
    <source>
        <dbReference type="ARBA" id="ARBA00022786"/>
    </source>
</evidence>
<gene>
    <name evidence="9" type="ORF">UMAG_12234</name>
</gene>
<proteinExistence type="inferred from homology"/>
<dbReference type="InterPro" id="IPR007242">
    <property type="entry name" value="Atg12"/>
</dbReference>
<sequence length="133" mass="14554">MTVPSAMTPSQELDRQLGSAATISAAGSTSVAALQALEQYKKRDSSKVVVRFKAIGNAPIMKNNHFRITAFNRFQAVTVFLRKELNFKPSDSLFLYINASFSPAPDDTVGNLYRCFGTEGHLIVNYSTTAAWG</sequence>
<dbReference type="Gene3D" id="3.10.20.90">
    <property type="entry name" value="Phosphatidylinositol 3-kinase Catalytic Subunit, Chain A, domain 1"/>
    <property type="match status" value="1"/>
</dbReference>
<dbReference type="GO" id="GO:0000421">
    <property type="term" value="C:autophagosome membrane"/>
    <property type="evidence" value="ECO:0000318"/>
    <property type="project" value="GO_Central"/>
</dbReference>
<dbReference type="FunCoup" id="A0A0D1DY14">
    <property type="interactions" value="188"/>
</dbReference>
<evidence type="ECO:0000256" key="6">
    <source>
        <dbReference type="ARBA" id="ARBA00023006"/>
    </source>
</evidence>
<keyword evidence="6 8" id="KW-0072">Autophagy</keyword>
<dbReference type="CDD" id="cd01612">
    <property type="entry name" value="Ubl_ATG12"/>
    <property type="match status" value="1"/>
</dbReference>
<dbReference type="PANTHER" id="PTHR13385">
    <property type="entry name" value="AUTOPHAGY PROTEIN 12"/>
    <property type="match status" value="1"/>
</dbReference>
<dbReference type="Proteomes" id="UP000000561">
    <property type="component" value="Chromosome 9"/>
</dbReference>
<dbReference type="InParanoid" id="A0A0D1DY14"/>
<evidence type="ECO:0000256" key="1">
    <source>
        <dbReference type="ARBA" id="ARBA00007778"/>
    </source>
</evidence>
<evidence type="ECO:0000256" key="2">
    <source>
        <dbReference type="ARBA" id="ARBA00011288"/>
    </source>
</evidence>
<protein>
    <recommendedName>
        <fullName evidence="3 8">Ubiquitin-like protein ATG12</fullName>
    </recommendedName>
</protein>